<evidence type="ECO:0008006" key="10">
    <source>
        <dbReference type="Google" id="ProtNLM"/>
    </source>
</evidence>
<dbReference type="RefSeq" id="WP_004016759.1">
    <property type="nucleotide sequence ID" value="NZ_CAMUNX010000008.1"/>
</dbReference>
<dbReference type="Proteomes" id="UP000575397">
    <property type="component" value="Unassembled WGS sequence"/>
</dbReference>
<comment type="caution">
    <text evidence="5">The sequence shown here is derived from an EMBL/GenBank/DDBJ whole genome shotgun (WGS) entry which is preliminary data.</text>
</comment>
<evidence type="ECO:0000313" key="5">
    <source>
        <dbReference type="EMBL" id="NMX02810.1"/>
    </source>
</evidence>
<dbReference type="EMBL" id="JABCUV010000001">
    <property type="protein sequence ID" value="NMW92326.1"/>
    <property type="molecule type" value="Genomic_DNA"/>
</dbReference>
<evidence type="ECO:0000313" key="3">
    <source>
        <dbReference type="EMBL" id="NMW64588.1"/>
    </source>
</evidence>
<accession>A0A7Y0USA1</accession>
<evidence type="ECO:0000313" key="8">
    <source>
        <dbReference type="Proteomes" id="UP000582487"/>
    </source>
</evidence>
<proteinExistence type="predicted"/>
<organism evidence="5 6">
    <name type="scientific">Mobiluncus mulieris</name>
    <dbReference type="NCBI Taxonomy" id="2052"/>
    <lineage>
        <taxon>Bacteria</taxon>
        <taxon>Bacillati</taxon>
        <taxon>Actinomycetota</taxon>
        <taxon>Actinomycetes</taxon>
        <taxon>Actinomycetales</taxon>
        <taxon>Actinomycetaceae</taxon>
        <taxon>Mobiluncus</taxon>
    </lineage>
</organism>
<dbReference type="Proteomes" id="UP000582487">
    <property type="component" value="Unassembled WGS sequence"/>
</dbReference>
<evidence type="ECO:0000313" key="7">
    <source>
        <dbReference type="Proteomes" id="UP000578252"/>
    </source>
</evidence>
<reference evidence="2 9" key="1">
    <citation type="submission" date="2019-08" db="EMBL/GenBank/DDBJ databases">
        <title>Comparison of rpoB and gyrB Sequences from Mobiluncus Species and Development of a Multiplex PCR Method for Clinical Detection of Mobiluncus curtisii and Mobiluncus mulieris.</title>
        <authorList>
            <person name="Yang L."/>
            <person name="Shen Y."/>
            <person name="Xu G."/>
            <person name="Shu L.-B."/>
            <person name="Hu J."/>
            <person name="Zhang R."/>
            <person name="Wang Y."/>
            <person name="Zhou H.-W."/>
            <person name="Zhang X."/>
        </authorList>
    </citation>
    <scope>NUCLEOTIDE SEQUENCE [LARGE SCALE GENOMIC DNA]</scope>
    <source>
        <strain evidence="2 9">M26</strain>
    </source>
</reference>
<evidence type="ECO:0000313" key="4">
    <source>
        <dbReference type="EMBL" id="NMW92326.1"/>
    </source>
</evidence>
<feature type="region of interest" description="Disordered" evidence="1">
    <location>
        <begin position="1"/>
        <end position="23"/>
    </location>
</feature>
<dbReference type="AlphaFoldDB" id="A0A7Y0USA1"/>
<sequence>MATKNTSRKKNSPRKPTLESLELEGSPEPFVYVTLSGEEIEFPSPLDMSVEQAENLLFMLKGDAAVSSKEVFTQWVGKEAAAKILADKPTYRQITAVSKQIVKYYESVLAPVGE</sequence>
<gene>
    <name evidence="2" type="ORF">FYZ43_08500</name>
    <name evidence="4" type="ORF">HHJ74_01155</name>
    <name evidence="5" type="ORF">HHJ77_02385</name>
    <name evidence="3" type="ORF">HHJ78_03350</name>
</gene>
<dbReference type="EMBL" id="VSZY01000015">
    <property type="protein sequence ID" value="MCU9969425.1"/>
    <property type="molecule type" value="Genomic_DNA"/>
</dbReference>
<dbReference type="Proteomes" id="UP000578252">
    <property type="component" value="Unassembled WGS sequence"/>
</dbReference>
<dbReference type="EMBL" id="JABCUS010000004">
    <property type="protein sequence ID" value="NMX02810.1"/>
    <property type="molecule type" value="Genomic_DNA"/>
</dbReference>
<evidence type="ECO:0000313" key="2">
    <source>
        <dbReference type="EMBL" id="MCU9969425.1"/>
    </source>
</evidence>
<name>A0A7Y0USA1_9ACTO</name>
<evidence type="ECO:0000256" key="1">
    <source>
        <dbReference type="SAM" id="MobiDB-lite"/>
    </source>
</evidence>
<feature type="compositionally biased region" description="Basic residues" evidence="1">
    <location>
        <begin position="1"/>
        <end position="13"/>
    </location>
</feature>
<reference evidence="6 7" key="2">
    <citation type="submission" date="2020-04" db="EMBL/GenBank/DDBJ databases">
        <title>Antimicrobial susceptibility and clonality of vaginal-derived multi-drug resistant Mobiluncus isolates in China.</title>
        <authorList>
            <person name="Zhang X."/>
        </authorList>
    </citation>
    <scope>NUCLEOTIDE SEQUENCE [LARGE SCALE GENOMIC DNA]</scope>
    <source>
        <strain evidence="5 6">12</strain>
        <strain evidence="3 7">13</strain>
        <strain evidence="4 8">7</strain>
    </source>
</reference>
<evidence type="ECO:0000313" key="6">
    <source>
        <dbReference type="Proteomes" id="UP000575397"/>
    </source>
</evidence>
<dbReference type="Proteomes" id="UP001209486">
    <property type="component" value="Unassembled WGS sequence"/>
</dbReference>
<evidence type="ECO:0000313" key="9">
    <source>
        <dbReference type="Proteomes" id="UP001209486"/>
    </source>
</evidence>
<dbReference type="EMBL" id="JABCUR010000002">
    <property type="protein sequence ID" value="NMW64588.1"/>
    <property type="molecule type" value="Genomic_DNA"/>
</dbReference>
<protein>
    <recommendedName>
        <fullName evidence="10">Tail assembly chaperone</fullName>
    </recommendedName>
</protein>